<dbReference type="EMBL" id="QGKV02000299">
    <property type="protein sequence ID" value="KAF3596501.1"/>
    <property type="molecule type" value="Genomic_DNA"/>
</dbReference>
<accession>A0ABQ7EHY7</accession>
<comment type="caution">
    <text evidence="2">The sequence shown here is derived from an EMBL/GenBank/DDBJ whole genome shotgun (WGS) entry which is preliminary data.</text>
</comment>
<evidence type="ECO:0000256" key="1">
    <source>
        <dbReference type="SAM" id="MobiDB-lite"/>
    </source>
</evidence>
<feature type="compositionally biased region" description="Basic and acidic residues" evidence="1">
    <location>
        <begin position="1"/>
        <end position="25"/>
    </location>
</feature>
<keyword evidence="3" id="KW-1185">Reference proteome</keyword>
<protein>
    <submittedName>
        <fullName evidence="2">Uncharacterized protein</fullName>
    </submittedName>
</protein>
<dbReference type="Proteomes" id="UP000266723">
    <property type="component" value="Unassembled WGS sequence"/>
</dbReference>
<organism evidence="2 3">
    <name type="scientific">Brassica cretica</name>
    <name type="common">Mustard</name>
    <dbReference type="NCBI Taxonomy" id="69181"/>
    <lineage>
        <taxon>Eukaryota</taxon>
        <taxon>Viridiplantae</taxon>
        <taxon>Streptophyta</taxon>
        <taxon>Embryophyta</taxon>
        <taxon>Tracheophyta</taxon>
        <taxon>Spermatophyta</taxon>
        <taxon>Magnoliopsida</taxon>
        <taxon>eudicotyledons</taxon>
        <taxon>Gunneridae</taxon>
        <taxon>Pentapetalae</taxon>
        <taxon>rosids</taxon>
        <taxon>malvids</taxon>
        <taxon>Brassicales</taxon>
        <taxon>Brassicaceae</taxon>
        <taxon>Brassiceae</taxon>
        <taxon>Brassica</taxon>
    </lineage>
</organism>
<feature type="region of interest" description="Disordered" evidence="1">
    <location>
        <begin position="1"/>
        <end position="34"/>
    </location>
</feature>
<sequence length="70" mass="7877">MDTRLKDKEKEKEKEKDMAPGERTPKVSGVGREPSALAGDVERLNQGFGQFRREVLGPWPDLGMIGYTKD</sequence>
<name>A0ABQ7EHY7_BRACR</name>
<evidence type="ECO:0000313" key="2">
    <source>
        <dbReference type="EMBL" id="KAF3596501.1"/>
    </source>
</evidence>
<reference evidence="2 3" key="1">
    <citation type="journal article" date="2020" name="BMC Genomics">
        <title>Intraspecific diversification of the crop wild relative Brassica cretica Lam. using demographic model selection.</title>
        <authorList>
            <person name="Kioukis A."/>
            <person name="Michalopoulou V.A."/>
            <person name="Briers L."/>
            <person name="Pirintsos S."/>
            <person name="Studholme D.J."/>
            <person name="Pavlidis P."/>
            <person name="Sarris P.F."/>
        </authorList>
    </citation>
    <scope>NUCLEOTIDE SEQUENCE [LARGE SCALE GENOMIC DNA]</scope>
    <source>
        <strain evidence="3">cv. PFS-1207/04</strain>
    </source>
</reference>
<gene>
    <name evidence="2" type="ORF">DY000_02024531</name>
</gene>
<proteinExistence type="predicted"/>
<evidence type="ECO:0000313" key="3">
    <source>
        <dbReference type="Proteomes" id="UP000266723"/>
    </source>
</evidence>